<dbReference type="Proteomes" id="UP001185092">
    <property type="component" value="Unassembled WGS sequence"/>
</dbReference>
<sequence>MAISKRWKEPEAAYRSWHRNRAKNDFALGNIQIVQAEQYIYIANMLGQQGMRTGSNGVPIRFEAVRECLEKLVLEAERLNASVHMPRIGCGLAGGKWDRVEPIIKETLIDKGIQVTIYDF</sequence>
<name>A0AAE3XPM1_9BACT</name>
<dbReference type="Gene3D" id="3.40.220.10">
    <property type="entry name" value="Leucine Aminopeptidase, subunit E, domain 1"/>
    <property type="match status" value="1"/>
</dbReference>
<dbReference type="PANTHER" id="PTHR12521:SF0">
    <property type="entry name" value="ADP-RIBOSE GLYCOHYDROLASE OARD1"/>
    <property type="match status" value="1"/>
</dbReference>
<dbReference type="InterPro" id="IPR050892">
    <property type="entry name" value="ADP-ribose_metab_enzymes"/>
</dbReference>
<evidence type="ECO:0000259" key="2">
    <source>
        <dbReference type="PROSITE" id="PS51154"/>
    </source>
</evidence>
<dbReference type="SUPFAM" id="SSF52949">
    <property type="entry name" value="Macro domain-like"/>
    <property type="match status" value="1"/>
</dbReference>
<evidence type="ECO:0000313" key="3">
    <source>
        <dbReference type="EMBL" id="MDR6240277.1"/>
    </source>
</evidence>
<dbReference type="PROSITE" id="PS51154">
    <property type="entry name" value="MACRO"/>
    <property type="match status" value="1"/>
</dbReference>
<gene>
    <name evidence="3" type="ORF">HNQ88_003343</name>
</gene>
<organism evidence="3 4">
    <name type="scientific">Aureibacter tunicatorum</name>
    <dbReference type="NCBI Taxonomy" id="866807"/>
    <lineage>
        <taxon>Bacteria</taxon>
        <taxon>Pseudomonadati</taxon>
        <taxon>Bacteroidota</taxon>
        <taxon>Cytophagia</taxon>
        <taxon>Cytophagales</taxon>
        <taxon>Persicobacteraceae</taxon>
        <taxon>Aureibacter</taxon>
    </lineage>
</organism>
<dbReference type="EMBL" id="JAVDQD010000004">
    <property type="protein sequence ID" value="MDR6240277.1"/>
    <property type="molecule type" value="Genomic_DNA"/>
</dbReference>
<dbReference type="InterPro" id="IPR002589">
    <property type="entry name" value="Macro_dom"/>
</dbReference>
<proteinExistence type="predicted"/>
<accession>A0AAE3XPM1</accession>
<dbReference type="InterPro" id="IPR043472">
    <property type="entry name" value="Macro_dom-like"/>
</dbReference>
<dbReference type="PANTHER" id="PTHR12521">
    <property type="entry name" value="PROTEIN C6ORF130"/>
    <property type="match status" value="1"/>
</dbReference>
<feature type="domain" description="Macro" evidence="2">
    <location>
        <begin position="1"/>
        <end position="120"/>
    </location>
</feature>
<dbReference type="Pfam" id="PF01661">
    <property type="entry name" value="Macro"/>
    <property type="match status" value="1"/>
</dbReference>
<protein>
    <submittedName>
        <fullName evidence="3">O-acetyl-ADP-ribose deacetylase (Regulator of RNase III)</fullName>
    </submittedName>
</protein>
<reference evidence="3" key="1">
    <citation type="submission" date="2023-07" db="EMBL/GenBank/DDBJ databases">
        <title>Genomic Encyclopedia of Type Strains, Phase IV (KMG-IV): sequencing the most valuable type-strain genomes for metagenomic binning, comparative biology and taxonomic classification.</title>
        <authorList>
            <person name="Goeker M."/>
        </authorList>
    </citation>
    <scope>NUCLEOTIDE SEQUENCE</scope>
    <source>
        <strain evidence="3">DSM 26174</strain>
    </source>
</reference>
<evidence type="ECO:0000256" key="1">
    <source>
        <dbReference type="ARBA" id="ARBA00035885"/>
    </source>
</evidence>
<dbReference type="AlphaFoldDB" id="A0AAE3XPM1"/>
<keyword evidence="4" id="KW-1185">Reference proteome</keyword>
<comment type="caution">
    <text evidence="3">The sequence shown here is derived from an EMBL/GenBank/DDBJ whole genome shotgun (WGS) entry which is preliminary data.</text>
</comment>
<dbReference type="GO" id="GO:0140291">
    <property type="term" value="P:peptidyl-glutamate ADP-deribosylation"/>
    <property type="evidence" value="ECO:0007669"/>
    <property type="project" value="TreeGrafter"/>
</dbReference>
<comment type="catalytic activity">
    <reaction evidence="1">
        <text>an N-(ADP-alpha-D-ribosyl)-thymidine in DNA + H2O = a thymidine in DNA + ADP-D-ribose</text>
        <dbReference type="Rhea" id="RHEA:71655"/>
        <dbReference type="Rhea" id="RHEA-COMP:13556"/>
        <dbReference type="Rhea" id="RHEA-COMP:18051"/>
        <dbReference type="ChEBI" id="CHEBI:15377"/>
        <dbReference type="ChEBI" id="CHEBI:57967"/>
        <dbReference type="ChEBI" id="CHEBI:137386"/>
        <dbReference type="ChEBI" id="CHEBI:191199"/>
    </reaction>
    <physiologicalReaction direction="left-to-right" evidence="1">
        <dbReference type="Rhea" id="RHEA:71656"/>
    </physiologicalReaction>
</comment>
<evidence type="ECO:0000313" key="4">
    <source>
        <dbReference type="Proteomes" id="UP001185092"/>
    </source>
</evidence>